<dbReference type="RefSeq" id="WP_197529531.1">
    <property type="nucleotide sequence ID" value="NZ_CP036349.1"/>
</dbReference>
<evidence type="ECO:0000313" key="2">
    <source>
        <dbReference type="EMBL" id="QDV75835.1"/>
    </source>
</evidence>
<dbReference type="KEGG" id="bmei:Spa11_40580"/>
<dbReference type="InterPro" id="IPR045584">
    <property type="entry name" value="Pilin-like"/>
</dbReference>
<keyword evidence="3" id="KW-1185">Reference proteome</keyword>
<name>A0A518KDH0_9BACT</name>
<dbReference type="Gene3D" id="3.30.700.10">
    <property type="entry name" value="Glycoprotein, Type 4 Pilin"/>
    <property type="match status" value="1"/>
</dbReference>
<sequence>MRRAIRLGFTLVELLVVIAIIGILVALLLPAVQAAREASRRSQCTSQLKQFSLAAMSYHDQIGAFPSGRSETRQFGVSWAFALLPQLEETAVHDAFVEGERVDADANAVAMRTPVTVFNCPSRRTPTADRDFDNDDHTSVVRKAGASGDYAANAGRRLLVGLAETPDDSRPFDYRLDPAEAGPIFTYSKVAARRVLDGLSHTLAIGERHLAVAPEGTPEDKLDYWAGDTAFFAADNPTTVLGVPSHGLRAEGVKLNDGEVSRECFGGPHPGVTLFAYLDGHVEPLSNDTSKESLAKLASIADGEVIEDE</sequence>
<reference evidence="2 3" key="1">
    <citation type="submission" date="2019-02" db="EMBL/GenBank/DDBJ databases">
        <title>Deep-cultivation of Planctomycetes and their phenomic and genomic characterization uncovers novel biology.</title>
        <authorList>
            <person name="Wiegand S."/>
            <person name="Jogler M."/>
            <person name="Boedeker C."/>
            <person name="Pinto D."/>
            <person name="Vollmers J."/>
            <person name="Rivas-Marin E."/>
            <person name="Kohn T."/>
            <person name="Peeters S.H."/>
            <person name="Heuer A."/>
            <person name="Rast P."/>
            <person name="Oberbeckmann S."/>
            <person name="Bunk B."/>
            <person name="Jeske O."/>
            <person name="Meyerdierks A."/>
            <person name="Storesund J.E."/>
            <person name="Kallscheuer N."/>
            <person name="Luecker S."/>
            <person name="Lage O.M."/>
            <person name="Pohl T."/>
            <person name="Merkel B.J."/>
            <person name="Hornburger P."/>
            <person name="Mueller R.-W."/>
            <person name="Bruemmer F."/>
            <person name="Labrenz M."/>
            <person name="Spormann A.M."/>
            <person name="Op den Camp H."/>
            <person name="Overmann J."/>
            <person name="Amann R."/>
            <person name="Jetten M.S.M."/>
            <person name="Mascher T."/>
            <person name="Medema M.H."/>
            <person name="Devos D.P."/>
            <person name="Kaster A.-K."/>
            <person name="Ovreas L."/>
            <person name="Rohde M."/>
            <person name="Galperin M.Y."/>
            <person name="Jogler C."/>
        </authorList>
    </citation>
    <scope>NUCLEOTIDE SEQUENCE [LARGE SCALE GENOMIC DNA]</scope>
    <source>
        <strain evidence="2 3">Spa11</strain>
    </source>
</reference>
<dbReference type="AlphaFoldDB" id="A0A518KDH0"/>
<organism evidence="2 3">
    <name type="scientific">Botrimarina mediterranea</name>
    <dbReference type="NCBI Taxonomy" id="2528022"/>
    <lineage>
        <taxon>Bacteria</taxon>
        <taxon>Pseudomonadati</taxon>
        <taxon>Planctomycetota</taxon>
        <taxon>Planctomycetia</taxon>
        <taxon>Pirellulales</taxon>
        <taxon>Lacipirellulaceae</taxon>
        <taxon>Botrimarina</taxon>
    </lineage>
</organism>
<dbReference type="PANTHER" id="PTHR30093:SF2">
    <property type="entry name" value="TYPE II SECRETION SYSTEM PROTEIN H"/>
    <property type="match status" value="1"/>
</dbReference>
<dbReference type="Proteomes" id="UP000316426">
    <property type="component" value="Chromosome"/>
</dbReference>
<dbReference type="PANTHER" id="PTHR30093">
    <property type="entry name" value="GENERAL SECRETION PATHWAY PROTEIN G"/>
    <property type="match status" value="1"/>
</dbReference>
<dbReference type="InterPro" id="IPR011453">
    <property type="entry name" value="DUF1559"/>
</dbReference>
<dbReference type="SUPFAM" id="SSF54523">
    <property type="entry name" value="Pili subunits"/>
    <property type="match status" value="1"/>
</dbReference>
<gene>
    <name evidence="2" type="ORF">Spa11_40580</name>
</gene>
<dbReference type="EMBL" id="CP036349">
    <property type="protein sequence ID" value="QDV75835.1"/>
    <property type="molecule type" value="Genomic_DNA"/>
</dbReference>
<protein>
    <recommendedName>
        <fullName evidence="1">DUF1559 domain-containing protein</fullName>
    </recommendedName>
</protein>
<dbReference type="Pfam" id="PF07596">
    <property type="entry name" value="SBP_bac_10"/>
    <property type="match status" value="1"/>
</dbReference>
<dbReference type="Pfam" id="PF07963">
    <property type="entry name" value="N_methyl"/>
    <property type="match status" value="1"/>
</dbReference>
<accession>A0A518KDH0</accession>
<dbReference type="NCBIfam" id="TIGR02532">
    <property type="entry name" value="IV_pilin_GFxxxE"/>
    <property type="match status" value="1"/>
</dbReference>
<evidence type="ECO:0000313" key="3">
    <source>
        <dbReference type="Proteomes" id="UP000316426"/>
    </source>
</evidence>
<feature type="domain" description="DUF1559" evidence="1">
    <location>
        <begin position="33"/>
        <end position="287"/>
    </location>
</feature>
<dbReference type="InterPro" id="IPR012902">
    <property type="entry name" value="N_methyl_site"/>
</dbReference>
<evidence type="ECO:0000259" key="1">
    <source>
        <dbReference type="Pfam" id="PF07596"/>
    </source>
</evidence>
<proteinExistence type="predicted"/>